<keyword evidence="4" id="KW-1185">Reference proteome</keyword>
<dbReference type="EMBL" id="CAJHCQ010000016">
    <property type="protein sequence ID" value="CAD6553419.1"/>
    <property type="molecule type" value="Genomic_DNA"/>
</dbReference>
<evidence type="ECO:0000259" key="2">
    <source>
        <dbReference type="Pfam" id="PF03466"/>
    </source>
</evidence>
<comment type="similarity">
    <text evidence="1">Belongs to the LysR transcriptional regulatory family.</text>
</comment>
<comment type="caution">
    <text evidence="3">The sequence shown here is derived from an EMBL/GenBank/DDBJ whole genome shotgun (WGS) entry which is preliminary data.</text>
</comment>
<dbReference type="Gene3D" id="3.40.190.290">
    <property type="match status" value="1"/>
</dbReference>
<dbReference type="Pfam" id="PF03466">
    <property type="entry name" value="LysR_substrate"/>
    <property type="match status" value="1"/>
</dbReference>
<evidence type="ECO:0000313" key="4">
    <source>
        <dbReference type="Proteomes" id="UP000656319"/>
    </source>
</evidence>
<organism evidence="3 4">
    <name type="scientific">Paraburkholderia hiiakae</name>
    <dbReference type="NCBI Taxonomy" id="1081782"/>
    <lineage>
        <taxon>Bacteria</taxon>
        <taxon>Pseudomonadati</taxon>
        <taxon>Pseudomonadota</taxon>
        <taxon>Betaproteobacteria</taxon>
        <taxon>Burkholderiales</taxon>
        <taxon>Burkholderiaceae</taxon>
        <taxon>Paraburkholderia</taxon>
    </lineage>
</organism>
<evidence type="ECO:0000256" key="1">
    <source>
        <dbReference type="ARBA" id="ARBA00009437"/>
    </source>
</evidence>
<reference evidence="3 4" key="1">
    <citation type="submission" date="2020-10" db="EMBL/GenBank/DDBJ databases">
        <authorList>
            <person name="Peeters C."/>
        </authorList>
    </citation>
    <scope>NUCLEOTIDE SEQUENCE [LARGE SCALE GENOMIC DNA]</scope>
    <source>
        <strain evidence="3 4">LMG 27952</strain>
    </source>
</reference>
<evidence type="ECO:0000313" key="3">
    <source>
        <dbReference type="EMBL" id="CAD6553419.1"/>
    </source>
</evidence>
<dbReference type="SUPFAM" id="SSF53850">
    <property type="entry name" value="Periplasmic binding protein-like II"/>
    <property type="match status" value="1"/>
</dbReference>
<sequence length="88" mass="9314">MVNPRGRFTANNGQALVAAALAGLGITALPDFLTADHVASGSLVPIMCKFPVQEAGIYVVRPPGAHPPRKVRVLIEMLVEHFSGRSPL</sequence>
<dbReference type="InterPro" id="IPR058163">
    <property type="entry name" value="LysR-type_TF_proteobact-type"/>
</dbReference>
<dbReference type="InterPro" id="IPR005119">
    <property type="entry name" value="LysR_subst-bd"/>
</dbReference>
<dbReference type="Proteomes" id="UP000656319">
    <property type="component" value="Unassembled WGS sequence"/>
</dbReference>
<feature type="domain" description="LysR substrate-binding" evidence="2">
    <location>
        <begin position="2"/>
        <end position="82"/>
    </location>
</feature>
<dbReference type="PANTHER" id="PTHR30537:SF5">
    <property type="entry name" value="HTH-TYPE TRANSCRIPTIONAL ACTIVATOR TTDR-RELATED"/>
    <property type="match status" value="1"/>
</dbReference>
<accession>A0ABM8P1K2</accession>
<dbReference type="PANTHER" id="PTHR30537">
    <property type="entry name" value="HTH-TYPE TRANSCRIPTIONAL REGULATOR"/>
    <property type="match status" value="1"/>
</dbReference>
<proteinExistence type="inferred from homology"/>
<gene>
    <name evidence="3" type="ORF">LMG27952_05448</name>
</gene>
<name>A0ABM8P1K2_9BURK</name>
<protein>
    <recommendedName>
        <fullName evidence="2">LysR substrate-binding domain-containing protein</fullName>
    </recommendedName>
</protein>